<dbReference type="Proteomes" id="UP000233742">
    <property type="component" value="Plasmid pBM152"/>
</dbReference>
<keyword evidence="2" id="KW-1185">Reference proteome</keyword>
<proteinExistence type="predicted"/>
<gene>
    <name evidence="1" type="ORF">CUV01_19445</name>
</gene>
<evidence type="ECO:0000313" key="1">
    <source>
        <dbReference type="EMBL" id="AUH35759.1"/>
    </source>
</evidence>
<sequence length="77" mass="8800">MCVELDEPLKDWFELIGSLSKQDVKDQIGSHFLHISVSRLPEIFLQFDDDEPKTSPAISRQCSLNTLQARSTLLLRV</sequence>
<organism evidence="1 2">
    <name type="scientific">Paracoccus tegillarcae</name>
    <dbReference type="NCBI Taxonomy" id="1529068"/>
    <lineage>
        <taxon>Bacteria</taxon>
        <taxon>Pseudomonadati</taxon>
        <taxon>Pseudomonadota</taxon>
        <taxon>Alphaproteobacteria</taxon>
        <taxon>Rhodobacterales</taxon>
        <taxon>Paracoccaceae</taxon>
        <taxon>Paracoccus</taxon>
    </lineage>
</organism>
<dbReference type="KEGG" id="paro:CUV01_19445"/>
<dbReference type="EMBL" id="CP025410">
    <property type="protein sequence ID" value="AUH35759.1"/>
    <property type="molecule type" value="Genomic_DNA"/>
</dbReference>
<dbReference type="AlphaFoldDB" id="A0A2K9EMU8"/>
<geneLocation type="plasmid" evidence="2">
    <name>pbm152</name>
</geneLocation>
<protein>
    <submittedName>
        <fullName evidence="1">Uncharacterized protein</fullName>
    </submittedName>
</protein>
<evidence type="ECO:0000313" key="2">
    <source>
        <dbReference type="Proteomes" id="UP000233742"/>
    </source>
</evidence>
<keyword evidence="1" id="KW-0614">Plasmid</keyword>
<name>A0A2K9EMU8_9RHOB</name>
<reference evidence="1 2" key="1">
    <citation type="submission" date="2017-12" db="EMBL/GenBank/DDBJ databases">
        <authorList>
            <person name="Hurst M.R.H."/>
        </authorList>
    </citation>
    <scope>NUCLEOTIDE SEQUENCE [LARGE SCALE GENOMIC DNA]</scope>
    <source>
        <strain evidence="1 2">BM15</strain>
        <plasmid evidence="2">Plasmid pbm152</plasmid>
    </source>
</reference>
<accession>A0A2K9EMU8</accession>